<reference evidence="4" key="1">
    <citation type="submission" date="2023-03" db="EMBL/GenBank/DDBJ databases">
        <authorList>
            <person name="Steffen K."/>
            <person name="Cardenas P."/>
        </authorList>
    </citation>
    <scope>NUCLEOTIDE SEQUENCE</scope>
</reference>
<gene>
    <name evidence="4" type="ORF">GBAR_LOCUS22526</name>
</gene>
<evidence type="ECO:0000259" key="1">
    <source>
        <dbReference type="Pfam" id="PF07521"/>
    </source>
</evidence>
<keyword evidence="5" id="KW-1185">Reference proteome</keyword>
<dbReference type="Pfam" id="PF22505">
    <property type="entry name" value="RNase_J_b_CASP"/>
    <property type="match status" value="1"/>
</dbReference>
<accession>A0AA35X7E0</accession>
<protein>
    <submittedName>
        <fullName evidence="4">Ribonuclease J1</fullName>
    </submittedName>
</protein>
<feature type="domain" description="Zn-dependent metallo-hydrolase RNA specificity" evidence="1">
    <location>
        <begin position="256"/>
        <end position="317"/>
    </location>
</feature>
<dbReference type="Gene3D" id="3.10.20.580">
    <property type="match status" value="1"/>
</dbReference>
<dbReference type="Gene3D" id="3.60.15.10">
    <property type="entry name" value="Ribonuclease Z/Hydroxyacylglutathione hydrolase-like"/>
    <property type="match status" value="2"/>
</dbReference>
<proteinExistence type="predicted"/>
<dbReference type="InterPro" id="IPR041636">
    <property type="entry name" value="RNase_J_C"/>
</dbReference>
<evidence type="ECO:0000313" key="4">
    <source>
        <dbReference type="EMBL" id="CAI8040407.1"/>
    </source>
</evidence>
<sequence length="456" mass="49928">MAVELLRNKLRESRRLDSTDLRIARPGQTVRAGELTAEWFPVCHSIPDAHGIAVHTPLGAVIHTGDFKIDHDPVVGDPTDFTDLARISRDGVFLLLSDSTYAEDEGYSGSDRIAAEGLFKVIGEAEGRVFVASFASQIARVQIAADAARATGRKLAVLGRSMINNIRIARDLGHLDIPPGLMVKPAEAASLPDHRVLYMTTGSQGEASSVLVRMSRGEHRDVDAREGDTIVISANAIPGNEVSVNESIDDLVRLGARVITNRQQVTHVQGHARREELRTIINLTQPRYFVPVHGEYRMLKAHAELAMNHGVAEENVFVLTDGDHLELSATGGEIIDRLPAGHVFVHGLGMWDESGNVVVERRSLARDGIVVVSLARGRDGRIKGEPKFVSAGFVHSDQSDVLFKDTKDALSPILDRARSESIKWTQIEQQLRAAAGRFLGKRTRRRPLIILVPVDV</sequence>
<dbReference type="PANTHER" id="PTHR43694">
    <property type="entry name" value="RIBONUCLEASE J"/>
    <property type="match status" value="1"/>
</dbReference>
<dbReference type="SUPFAM" id="SSF56281">
    <property type="entry name" value="Metallo-hydrolase/oxidoreductase"/>
    <property type="match status" value="1"/>
</dbReference>
<feature type="domain" description="Ribonuclease J C-terminal" evidence="2">
    <location>
        <begin position="357"/>
        <end position="452"/>
    </location>
</feature>
<comment type="caution">
    <text evidence="4">The sequence shown here is derived from an EMBL/GenBank/DDBJ whole genome shotgun (WGS) entry which is preliminary data.</text>
</comment>
<evidence type="ECO:0000259" key="2">
    <source>
        <dbReference type="Pfam" id="PF17770"/>
    </source>
</evidence>
<dbReference type="AlphaFoldDB" id="A0AA35X7E0"/>
<dbReference type="InterPro" id="IPR036866">
    <property type="entry name" value="RibonucZ/Hydroxyglut_hydro"/>
</dbReference>
<organism evidence="4 5">
    <name type="scientific">Geodia barretti</name>
    <name type="common">Barrett's horny sponge</name>
    <dbReference type="NCBI Taxonomy" id="519541"/>
    <lineage>
        <taxon>Eukaryota</taxon>
        <taxon>Metazoa</taxon>
        <taxon>Porifera</taxon>
        <taxon>Demospongiae</taxon>
        <taxon>Heteroscleromorpha</taxon>
        <taxon>Tetractinellida</taxon>
        <taxon>Astrophorina</taxon>
        <taxon>Geodiidae</taxon>
        <taxon>Geodia</taxon>
    </lineage>
</organism>
<dbReference type="Pfam" id="PF07521">
    <property type="entry name" value="RMMBL"/>
    <property type="match status" value="1"/>
</dbReference>
<evidence type="ECO:0000259" key="3">
    <source>
        <dbReference type="Pfam" id="PF22505"/>
    </source>
</evidence>
<evidence type="ECO:0000313" key="5">
    <source>
        <dbReference type="Proteomes" id="UP001174909"/>
    </source>
</evidence>
<dbReference type="InterPro" id="IPR011108">
    <property type="entry name" value="RMMBL"/>
</dbReference>
<dbReference type="InterPro" id="IPR055132">
    <property type="entry name" value="RNase_J_b_CASP"/>
</dbReference>
<name>A0AA35X7E0_GEOBA</name>
<dbReference type="Proteomes" id="UP001174909">
    <property type="component" value="Unassembled WGS sequence"/>
</dbReference>
<dbReference type="PANTHER" id="PTHR43694:SF1">
    <property type="entry name" value="RIBONUCLEASE J"/>
    <property type="match status" value="1"/>
</dbReference>
<dbReference type="Pfam" id="PF17770">
    <property type="entry name" value="RNase_J_C"/>
    <property type="match status" value="1"/>
</dbReference>
<feature type="domain" description="Ribonuclease J beta-CASP" evidence="3">
    <location>
        <begin position="126"/>
        <end position="251"/>
    </location>
</feature>
<dbReference type="EMBL" id="CASHTH010003109">
    <property type="protein sequence ID" value="CAI8040407.1"/>
    <property type="molecule type" value="Genomic_DNA"/>
</dbReference>